<name>W6AUX5_9MOLU</name>
<reference evidence="1 2" key="1">
    <citation type="submission" date="2013-09" db="EMBL/GenBank/DDBJ databases">
        <title>Complete genome sequence of Spiroplasma mirum suckling mouse cataract agent.</title>
        <authorList>
            <person name="Landry C.A."/>
            <person name="Bastian F.O."/>
            <person name="Thune R.L."/>
        </authorList>
    </citation>
    <scope>NUCLEOTIDE SEQUENCE [LARGE SCALE GENOMIC DNA]</scope>
    <source>
        <strain evidence="1 2">SMCA</strain>
    </source>
</reference>
<evidence type="ECO:0000313" key="1">
    <source>
        <dbReference type="EMBL" id="AHI57484.1"/>
    </source>
</evidence>
<keyword evidence="2" id="KW-1185">Reference proteome</keyword>
<dbReference type="AlphaFoldDB" id="W6AUX5"/>
<dbReference type="InterPro" id="IPR029000">
    <property type="entry name" value="Cyclophilin-like_dom_sf"/>
</dbReference>
<dbReference type="RefSeq" id="WP_236681394.1">
    <property type="nucleotide sequence ID" value="NZ_CP002082.1"/>
</dbReference>
<sequence>MPNDGIHNLVGHLDENEQEIFKYLQPNTEFVFNQKR</sequence>
<dbReference type="EMBL" id="CP006720">
    <property type="protein sequence ID" value="AHI57484.1"/>
    <property type="molecule type" value="Genomic_DNA"/>
</dbReference>
<dbReference type="HOGENOM" id="CLU_3358579_0_0_14"/>
<protein>
    <submittedName>
        <fullName evidence="1">Uncharacterized protein</fullName>
    </submittedName>
</protein>
<dbReference type="Proteomes" id="UP000019260">
    <property type="component" value="Chromosome"/>
</dbReference>
<gene>
    <name evidence="1" type="ORF">P344_00555</name>
</gene>
<proteinExistence type="predicted"/>
<organism evidence="1 2">
    <name type="scientific">Spiroplasma mirum ATCC 29335</name>
    <dbReference type="NCBI Taxonomy" id="838561"/>
    <lineage>
        <taxon>Bacteria</taxon>
        <taxon>Bacillati</taxon>
        <taxon>Mycoplasmatota</taxon>
        <taxon>Mollicutes</taxon>
        <taxon>Entomoplasmatales</taxon>
        <taxon>Spiroplasmataceae</taxon>
        <taxon>Spiroplasma</taxon>
    </lineage>
</organism>
<dbReference type="Gene3D" id="2.40.100.10">
    <property type="entry name" value="Cyclophilin-like"/>
    <property type="match status" value="1"/>
</dbReference>
<dbReference type="KEGG" id="smia:P344_00555"/>
<dbReference type="STRING" id="838561.P344_00555"/>
<accession>W6AUX5</accession>
<evidence type="ECO:0000313" key="2">
    <source>
        <dbReference type="Proteomes" id="UP000019260"/>
    </source>
</evidence>